<protein>
    <submittedName>
        <fullName evidence="2">Uncharacterized protein</fullName>
    </submittedName>
</protein>
<proteinExistence type="predicted"/>
<sequence>MAQDEADNELGGLFNISISDSEGDDGGIDTSHGVASSSEKSREHRTAQSEDAFRAVKSEYRAKVENGEIWKFVDVPLGPRRVPKHEGQELLHAVEELYFFRRFGEAVSLVGRIFEGEGGGEGLDGDVRDVLRTYERKCNEKLGRR</sequence>
<comment type="caution">
    <text evidence="2">The sequence shown here is derived from an EMBL/GenBank/DDBJ whole genome shotgun (WGS) entry which is preliminary data.</text>
</comment>
<name>A0A0G2H572_9PEZI</name>
<reference evidence="2 3" key="2">
    <citation type="submission" date="2015-05" db="EMBL/GenBank/DDBJ databases">
        <authorList>
            <person name="Morales-Cruz A."/>
            <person name="Amrine K.C."/>
            <person name="Cantu D."/>
        </authorList>
    </citation>
    <scope>NUCLEOTIDE SEQUENCE [LARGE SCALE GENOMIC DNA]</scope>
    <source>
        <strain evidence="2">DA912</strain>
    </source>
</reference>
<evidence type="ECO:0000313" key="2">
    <source>
        <dbReference type="EMBL" id="KKY30378.1"/>
    </source>
</evidence>
<evidence type="ECO:0000256" key="1">
    <source>
        <dbReference type="SAM" id="MobiDB-lite"/>
    </source>
</evidence>
<keyword evidence="3" id="KW-1185">Reference proteome</keyword>
<dbReference type="AlphaFoldDB" id="A0A0G2H572"/>
<feature type="region of interest" description="Disordered" evidence="1">
    <location>
        <begin position="1"/>
        <end position="50"/>
    </location>
</feature>
<accession>A0A0G2H572</accession>
<dbReference type="OrthoDB" id="3938544at2759"/>
<dbReference type="EMBL" id="LCUC01000493">
    <property type="protein sequence ID" value="KKY30378.1"/>
    <property type="molecule type" value="Genomic_DNA"/>
</dbReference>
<organism evidence="2 3">
    <name type="scientific">Diaporthe ampelina</name>
    <dbReference type="NCBI Taxonomy" id="1214573"/>
    <lineage>
        <taxon>Eukaryota</taxon>
        <taxon>Fungi</taxon>
        <taxon>Dikarya</taxon>
        <taxon>Ascomycota</taxon>
        <taxon>Pezizomycotina</taxon>
        <taxon>Sordariomycetes</taxon>
        <taxon>Sordariomycetidae</taxon>
        <taxon>Diaporthales</taxon>
        <taxon>Diaporthaceae</taxon>
        <taxon>Diaporthe</taxon>
    </lineage>
</organism>
<gene>
    <name evidence="2" type="ORF">UCDDA912_g09681</name>
</gene>
<dbReference type="Proteomes" id="UP000034680">
    <property type="component" value="Unassembled WGS sequence"/>
</dbReference>
<evidence type="ECO:0000313" key="3">
    <source>
        <dbReference type="Proteomes" id="UP000034680"/>
    </source>
</evidence>
<feature type="compositionally biased region" description="Basic and acidic residues" evidence="1">
    <location>
        <begin position="39"/>
        <end position="50"/>
    </location>
</feature>
<reference evidence="2 3" key="1">
    <citation type="submission" date="2015-05" db="EMBL/GenBank/DDBJ databases">
        <title>Distinctive expansion of gene families associated with plant cell wall degradation and secondary metabolism in the genomes of grapevine trunk pathogens.</title>
        <authorList>
            <person name="Lawrence D.P."/>
            <person name="Travadon R."/>
            <person name="Rolshausen P.E."/>
            <person name="Baumgartner K."/>
        </authorList>
    </citation>
    <scope>NUCLEOTIDE SEQUENCE [LARGE SCALE GENOMIC DNA]</scope>
    <source>
        <strain evidence="2">DA912</strain>
    </source>
</reference>